<evidence type="ECO:0000313" key="1">
    <source>
        <dbReference type="EMBL" id="KAJ7757241.1"/>
    </source>
</evidence>
<dbReference type="EMBL" id="JARJLG010000059">
    <property type="protein sequence ID" value="KAJ7757241.1"/>
    <property type="molecule type" value="Genomic_DNA"/>
</dbReference>
<reference evidence="1" key="1">
    <citation type="submission" date="2023-03" db="EMBL/GenBank/DDBJ databases">
        <title>Massive genome expansion in bonnet fungi (Mycena s.s.) driven by repeated elements and novel gene families across ecological guilds.</title>
        <authorList>
            <consortium name="Lawrence Berkeley National Laboratory"/>
            <person name="Harder C.B."/>
            <person name="Miyauchi S."/>
            <person name="Viragh M."/>
            <person name="Kuo A."/>
            <person name="Thoen E."/>
            <person name="Andreopoulos B."/>
            <person name="Lu D."/>
            <person name="Skrede I."/>
            <person name="Drula E."/>
            <person name="Henrissat B."/>
            <person name="Morin E."/>
            <person name="Kohler A."/>
            <person name="Barry K."/>
            <person name="LaButti K."/>
            <person name="Morin E."/>
            <person name="Salamov A."/>
            <person name="Lipzen A."/>
            <person name="Mereny Z."/>
            <person name="Hegedus B."/>
            <person name="Baldrian P."/>
            <person name="Stursova M."/>
            <person name="Weitz H."/>
            <person name="Taylor A."/>
            <person name="Grigoriev I.V."/>
            <person name="Nagy L.G."/>
            <person name="Martin F."/>
            <person name="Kauserud H."/>
        </authorList>
    </citation>
    <scope>NUCLEOTIDE SEQUENCE</scope>
    <source>
        <strain evidence="1">CBHHK188m</strain>
    </source>
</reference>
<protein>
    <submittedName>
        <fullName evidence="1">Uncharacterized protein</fullName>
    </submittedName>
</protein>
<comment type="caution">
    <text evidence="1">The sequence shown here is derived from an EMBL/GenBank/DDBJ whole genome shotgun (WGS) entry which is preliminary data.</text>
</comment>
<name>A0AAD7NEA6_9AGAR</name>
<proteinExistence type="predicted"/>
<sequence>MSTSICVLVIRSPPSIHLTSRSTASSFLPILLIVTLITRIIMTPSVSWFAALALAAPLAVYAIPSPQTLPAAGCVPLTAVDVQTIPGWSTLQSTAETEWGTGPYNVIANDPAYPAQAATNCAGTAGGWVWFEYLQVVDGHYKWALNMDDVLPNAADRQVGVNPPPAPSPSATPA</sequence>
<accession>A0AAD7NEA6</accession>
<dbReference type="AlphaFoldDB" id="A0AAD7NEA6"/>
<organism evidence="1 2">
    <name type="scientific">Mycena maculata</name>
    <dbReference type="NCBI Taxonomy" id="230809"/>
    <lineage>
        <taxon>Eukaryota</taxon>
        <taxon>Fungi</taxon>
        <taxon>Dikarya</taxon>
        <taxon>Basidiomycota</taxon>
        <taxon>Agaricomycotina</taxon>
        <taxon>Agaricomycetes</taxon>
        <taxon>Agaricomycetidae</taxon>
        <taxon>Agaricales</taxon>
        <taxon>Marasmiineae</taxon>
        <taxon>Mycenaceae</taxon>
        <taxon>Mycena</taxon>
    </lineage>
</organism>
<evidence type="ECO:0000313" key="2">
    <source>
        <dbReference type="Proteomes" id="UP001215280"/>
    </source>
</evidence>
<dbReference type="Proteomes" id="UP001215280">
    <property type="component" value="Unassembled WGS sequence"/>
</dbReference>
<gene>
    <name evidence="1" type="ORF">DFH07DRAFT_819649</name>
</gene>
<keyword evidence="2" id="KW-1185">Reference proteome</keyword>